<comment type="caution">
    <text evidence="1">The sequence shown here is derived from an EMBL/GenBank/DDBJ whole genome shotgun (WGS) entry which is preliminary data.</text>
</comment>
<protein>
    <submittedName>
        <fullName evidence="1">Uncharacterized protein</fullName>
    </submittedName>
</protein>
<gene>
    <name evidence="1" type="ORF">H6P81_015412</name>
</gene>
<proteinExistence type="predicted"/>
<accession>A0AAV7E986</accession>
<sequence length="119" mass="12831">MFYERTKGNFISYTGRAASAGLDAEQGWRWTKVVSSTVLETTIIHFIGAVSIGLSRRVCTWGRPGPTFLPSRSLQPSPLSHSSSSASCSLLFRQQAASGLDAHKPAGTAAFQQLLRCAQ</sequence>
<dbReference type="Proteomes" id="UP000825729">
    <property type="component" value="Unassembled WGS sequence"/>
</dbReference>
<evidence type="ECO:0000313" key="1">
    <source>
        <dbReference type="EMBL" id="KAG9444072.1"/>
    </source>
</evidence>
<reference evidence="1 2" key="1">
    <citation type="submission" date="2021-07" db="EMBL/GenBank/DDBJ databases">
        <title>The Aristolochia fimbriata genome: insights into angiosperm evolution, floral development and chemical biosynthesis.</title>
        <authorList>
            <person name="Jiao Y."/>
        </authorList>
    </citation>
    <scope>NUCLEOTIDE SEQUENCE [LARGE SCALE GENOMIC DNA]</scope>
    <source>
        <strain evidence="1">IBCAS-2021</strain>
        <tissue evidence="1">Leaf</tissue>
    </source>
</reference>
<keyword evidence="2" id="KW-1185">Reference proteome</keyword>
<name>A0AAV7E986_ARIFI</name>
<dbReference type="EMBL" id="JAINDJ010000006">
    <property type="protein sequence ID" value="KAG9444072.1"/>
    <property type="molecule type" value="Genomic_DNA"/>
</dbReference>
<dbReference type="AlphaFoldDB" id="A0AAV7E986"/>
<evidence type="ECO:0000313" key="2">
    <source>
        <dbReference type="Proteomes" id="UP000825729"/>
    </source>
</evidence>
<organism evidence="1 2">
    <name type="scientific">Aristolochia fimbriata</name>
    <name type="common">White veined hardy Dutchman's pipe vine</name>
    <dbReference type="NCBI Taxonomy" id="158543"/>
    <lineage>
        <taxon>Eukaryota</taxon>
        <taxon>Viridiplantae</taxon>
        <taxon>Streptophyta</taxon>
        <taxon>Embryophyta</taxon>
        <taxon>Tracheophyta</taxon>
        <taxon>Spermatophyta</taxon>
        <taxon>Magnoliopsida</taxon>
        <taxon>Magnoliidae</taxon>
        <taxon>Piperales</taxon>
        <taxon>Aristolochiaceae</taxon>
        <taxon>Aristolochia</taxon>
    </lineage>
</organism>